<dbReference type="GO" id="GO:0035556">
    <property type="term" value="P:intracellular signal transduction"/>
    <property type="evidence" value="ECO:0007669"/>
    <property type="project" value="TreeGrafter"/>
</dbReference>
<evidence type="ECO:0000313" key="3">
    <source>
        <dbReference type="EMBL" id="OWZ08348.1"/>
    </source>
</evidence>
<dbReference type="InterPro" id="IPR000719">
    <property type="entry name" value="Prot_kinase_dom"/>
</dbReference>
<organism evidence="3 4">
    <name type="scientific">Phytophthora megakarya</name>
    <dbReference type="NCBI Taxonomy" id="4795"/>
    <lineage>
        <taxon>Eukaryota</taxon>
        <taxon>Sar</taxon>
        <taxon>Stramenopiles</taxon>
        <taxon>Oomycota</taxon>
        <taxon>Peronosporomycetes</taxon>
        <taxon>Peronosporales</taxon>
        <taxon>Peronosporaceae</taxon>
        <taxon>Phytophthora</taxon>
    </lineage>
</organism>
<dbReference type="GO" id="GO:0005524">
    <property type="term" value="F:ATP binding"/>
    <property type="evidence" value="ECO:0007669"/>
    <property type="project" value="InterPro"/>
</dbReference>
<gene>
    <name evidence="3" type="ORF">PHMEG_00019122</name>
</gene>
<evidence type="ECO:0000259" key="2">
    <source>
        <dbReference type="PROSITE" id="PS50011"/>
    </source>
</evidence>
<evidence type="ECO:0000256" key="1">
    <source>
        <dbReference type="SAM" id="Phobius"/>
    </source>
</evidence>
<accession>A0A225VTU6</accession>
<evidence type="ECO:0000313" key="4">
    <source>
        <dbReference type="Proteomes" id="UP000198211"/>
    </source>
</evidence>
<dbReference type="EMBL" id="NBNE01003186">
    <property type="protein sequence ID" value="OWZ08348.1"/>
    <property type="molecule type" value="Genomic_DNA"/>
</dbReference>
<dbReference type="PROSITE" id="PS50011">
    <property type="entry name" value="PROTEIN_KINASE_DOM"/>
    <property type="match status" value="1"/>
</dbReference>
<dbReference type="SUPFAM" id="SSF56112">
    <property type="entry name" value="Protein kinase-like (PK-like)"/>
    <property type="match status" value="1"/>
</dbReference>
<feature type="transmembrane region" description="Helical" evidence="1">
    <location>
        <begin position="275"/>
        <end position="295"/>
    </location>
</feature>
<keyword evidence="4" id="KW-1185">Reference proteome</keyword>
<reference evidence="4" key="1">
    <citation type="submission" date="2017-03" db="EMBL/GenBank/DDBJ databases">
        <title>Phytopthora megakarya and P. palmivora, two closely related causual agents of cacao black pod achieved similar genome size and gene model numbers by different mechanisms.</title>
        <authorList>
            <person name="Ali S."/>
            <person name="Shao J."/>
            <person name="Larry D.J."/>
            <person name="Kronmiller B."/>
            <person name="Shen D."/>
            <person name="Strem M.D."/>
            <person name="Melnick R.L."/>
            <person name="Guiltinan M.J."/>
            <person name="Tyler B.M."/>
            <person name="Meinhardt L.W."/>
            <person name="Bailey B.A."/>
        </authorList>
    </citation>
    <scope>NUCLEOTIDE SEQUENCE [LARGE SCALE GENOMIC DNA]</scope>
    <source>
        <strain evidence="4">zdho120</strain>
    </source>
</reference>
<dbReference type="InterPro" id="IPR050285">
    <property type="entry name" value="STE20_Ser/Thr_kinase"/>
</dbReference>
<dbReference type="InterPro" id="IPR011009">
    <property type="entry name" value="Kinase-like_dom_sf"/>
</dbReference>
<keyword evidence="1" id="KW-0812">Transmembrane</keyword>
<dbReference type="PANTHER" id="PTHR48015:SF16">
    <property type="entry name" value="SERINE_THREONINE-PROTEIN KINASE SULU"/>
    <property type="match status" value="1"/>
</dbReference>
<dbReference type="SMART" id="SM00220">
    <property type="entry name" value="S_TKc"/>
    <property type="match status" value="1"/>
</dbReference>
<dbReference type="Gene3D" id="1.10.510.10">
    <property type="entry name" value="Transferase(Phosphotransferase) domain 1"/>
    <property type="match status" value="1"/>
</dbReference>
<dbReference type="AlphaFoldDB" id="A0A225VTU6"/>
<dbReference type="GO" id="GO:0043408">
    <property type="term" value="P:regulation of MAPK cascade"/>
    <property type="evidence" value="ECO:0007669"/>
    <property type="project" value="TreeGrafter"/>
</dbReference>
<proteinExistence type="predicted"/>
<dbReference type="PANTHER" id="PTHR48015">
    <property type="entry name" value="SERINE/THREONINE-PROTEIN KINASE TAO"/>
    <property type="match status" value="1"/>
</dbReference>
<dbReference type="GO" id="GO:0004672">
    <property type="term" value="F:protein kinase activity"/>
    <property type="evidence" value="ECO:0007669"/>
    <property type="project" value="InterPro"/>
</dbReference>
<comment type="caution">
    <text evidence="3">The sequence shown here is derived from an EMBL/GenBank/DDBJ whole genome shotgun (WGS) entry which is preliminary data.</text>
</comment>
<keyword evidence="1" id="KW-0472">Membrane</keyword>
<protein>
    <submittedName>
        <fullName evidence="3">ABC transporter</fullName>
    </submittedName>
</protein>
<dbReference type="Proteomes" id="UP000198211">
    <property type="component" value="Unassembled WGS sequence"/>
</dbReference>
<dbReference type="OrthoDB" id="118115at2759"/>
<feature type="domain" description="Protein kinase" evidence="2">
    <location>
        <begin position="1"/>
        <end position="229"/>
    </location>
</feature>
<name>A0A225VTU6_9STRA</name>
<sequence>MYKQVFQREVDVNLELGSHTNIVQFLKTFSIRNAENEQRHIIVMLFFARSAADLLIQQSPIAYGAIGTIAHDCFKALCHIHSKKYCFVDLKPANIMLHSGEQGGTTLVDFGGAVRLGDPIVEVTDDFCLGVAKLQGSEFLDWTCLGTTMAHLAKIGINYSTREELVSPLRSNTGYAKDFVRQLIVSCLENPSAPLIKKALDRLPTSFCIVDKCPFTLMQIVLRSRHHYRQCRQSICDTPTDRMHRPLSRRCKICPACLAWLCENDFGKRWRVAVFALKLVFSALLNALVTVSALMDSQAEMARFIVAKRFSFAVVAVAFSNSHNAFRFALRGSIMPTSKGWQTEVAFLGNGCRTAQSSSETIASDSLETWHSKLSTSSSAERVMCCCRSDRR</sequence>
<dbReference type="Pfam" id="PF00069">
    <property type="entry name" value="Pkinase"/>
    <property type="match status" value="1"/>
</dbReference>
<keyword evidence="1" id="KW-1133">Transmembrane helix</keyword>
<dbReference type="STRING" id="4795.A0A225VTU6"/>